<comment type="caution">
    <text evidence="2">The sequence shown here is derived from an EMBL/GenBank/DDBJ whole genome shotgun (WGS) entry which is preliminary data.</text>
</comment>
<proteinExistence type="predicted"/>
<protein>
    <recommendedName>
        <fullName evidence="4">Lipoprotein</fullName>
    </recommendedName>
</protein>
<accession>A0ABT9LFA8</accession>
<sequence length="37" mass="3782">MTIALAVALATACCLPAAVTAGADHDPQHCTRKDHHA</sequence>
<name>A0ABT9LFA8_STRGD</name>
<organism evidence="2 3">
    <name type="scientific">Streptomyces griseoviridis</name>
    <dbReference type="NCBI Taxonomy" id="45398"/>
    <lineage>
        <taxon>Bacteria</taxon>
        <taxon>Bacillati</taxon>
        <taxon>Actinomycetota</taxon>
        <taxon>Actinomycetes</taxon>
        <taxon>Kitasatosporales</taxon>
        <taxon>Streptomycetaceae</taxon>
        <taxon>Streptomyces</taxon>
    </lineage>
</organism>
<gene>
    <name evidence="2" type="ORF">J2S47_002892</name>
</gene>
<feature type="chain" id="PRO_5045211909" description="Lipoprotein" evidence="1">
    <location>
        <begin position="24"/>
        <end position="37"/>
    </location>
</feature>
<reference evidence="2 3" key="1">
    <citation type="submission" date="2023-07" db="EMBL/GenBank/DDBJ databases">
        <title>Sequencing the genomes of 1000 actinobacteria strains.</title>
        <authorList>
            <person name="Klenk H.-P."/>
        </authorList>
    </citation>
    <scope>NUCLEOTIDE SEQUENCE [LARGE SCALE GENOMIC DNA]</scope>
    <source>
        <strain evidence="2 3">DSM 40229</strain>
    </source>
</reference>
<evidence type="ECO:0008006" key="4">
    <source>
        <dbReference type="Google" id="ProtNLM"/>
    </source>
</evidence>
<evidence type="ECO:0000256" key="1">
    <source>
        <dbReference type="SAM" id="SignalP"/>
    </source>
</evidence>
<evidence type="ECO:0000313" key="3">
    <source>
        <dbReference type="Proteomes" id="UP001231675"/>
    </source>
</evidence>
<keyword evidence="1" id="KW-0732">Signal</keyword>
<evidence type="ECO:0000313" key="2">
    <source>
        <dbReference type="EMBL" id="MDP9682390.1"/>
    </source>
</evidence>
<dbReference type="EMBL" id="JAURUD010000001">
    <property type="protein sequence ID" value="MDP9682390.1"/>
    <property type="molecule type" value="Genomic_DNA"/>
</dbReference>
<keyword evidence="3" id="KW-1185">Reference proteome</keyword>
<feature type="signal peptide" evidence="1">
    <location>
        <begin position="1"/>
        <end position="23"/>
    </location>
</feature>
<dbReference type="Proteomes" id="UP001231675">
    <property type="component" value="Unassembled WGS sequence"/>
</dbReference>